<evidence type="ECO:0000259" key="2">
    <source>
        <dbReference type="Pfam" id="PF10099"/>
    </source>
</evidence>
<dbReference type="Pfam" id="PF10099">
    <property type="entry name" value="RskA_C"/>
    <property type="match status" value="1"/>
</dbReference>
<accession>A0A839QPL9</accession>
<feature type="domain" description="Anti-sigma K factor RskA C-terminal" evidence="2">
    <location>
        <begin position="44"/>
        <end position="170"/>
    </location>
</feature>
<dbReference type="Proteomes" id="UP000523000">
    <property type="component" value="Unassembled WGS sequence"/>
</dbReference>
<keyword evidence="1" id="KW-1133">Transmembrane helix</keyword>
<keyword evidence="1" id="KW-0472">Membrane</keyword>
<organism evidence="3 4">
    <name type="scientific">Paeniglutamicibacter cryotolerans</name>
    <dbReference type="NCBI Taxonomy" id="670079"/>
    <lineage>
        <taxon>Bacteria</taxon>
        <taxon>Bacillati</taxon>
        <taxon>Actinomycetota</taxon>
        <taxon>Actinomycetes</taxon>
        <taxon>Micrococcales</taxon>
        <taxon>Micrococcaceae</taxon>
        <taxon>Paeniglutamicibacter</taxon>
    </lineage>
</organism>
<evidence type="ECO:0000313" key="3">
    <source>
        <dbReference type="EMBL" id="MBB2996585.1"/>
    </source>
</evidence>
<comment type="caution">
    <text evidence="3">The sequence shown here is derived from an EMBL/GenBank/DDBJ whole genome shotgun (WGS) entry which is preliminary data.</text>
</comment>
<dbReference type="GO" id="GO:0005886">
    <property type="term" value="C:plasma membrane"/>
    <property type="evidence" value="ECO:0007669"/>
    <property type="project" value="InterPro"/>
</dbReference>
<keyword evidence="1" id="KW-0812">Transmembrane</keyword>
<gene>
    <name evidence="3" type="ORF">E9229_002832</name>
</gene>
<protein>
    <recommendedName>
        <fullName evidence="2">Anti-sigma K factor RskA C-terminal domain-containing protein</fullName>
    </recommendedName>
</protein>
<dbReference type="EMBL" id="JACHVS010000002">
    <property type="protein sequence ID" value="MBB2996585.1"/>
    <property type="molecule type" value="Genomic_DNA"/>
</dbReference>
<reference evidence="3 4" key="1">
    <citation type="submission" date="2020-08" db="EMBL/GenBank/DDBJ databases">
        <title>Sequencing the genomes of 1000 actinobacteria strains.</title>
        <authorList>
            <person name="Klenk H.-P."/>
        </authorList>
    </citation>
    <scope>NUCLEOTIDE SEQUENCE [LARGE SCALE GENOMIC DNA]</scope>
    <source>
        <strain evidence="3 4">DSM 22826</strain>
    </source>
</reference>
<sequence>MSGTDPFHAGDAYEPDEDLGMDLVDQVAEHGDGSRPRPLKKWMLVVAALAIVLIGGAILLTNLLPKDFTSMTEGAKDKAEQSQPVEGGGTATLMTSAAKDTGTVTLAGLPVLPNNESYVLWLTDAKTDAPSVLTEIPSAGQGATAGFKGNSAIGTVILTVEPAEGSQTPSAEPLVTFELNDDQ</sequence>
<dbReference type="RefSeq" id="WP_183512140.1">
    <property type="nucleotide sequence ID" value="NZ_BAABGK010000033.1"/>
</dbReference>
<name>A0A839QPL9_9MICC</name>
<dbReference type="AlphaFoldDB" id="A0A839QPL9"/>
<feature type="transmembrane region" description="Helical" evidence="1">
    <location>
        <begin position="42"/>
        <end position="64"/>
    </location>
</feature>
<proteinExistence type="predicted"/>
<evidence type="ECO:0000256" key="1">
    <source>
        <dbReference type="SAM" id="Phobius"/>
    </source>
</evidence>
<evidence type="ECO:0000313" key="4">
    <source>
        <dbReference type="Proteomes" id="UP000523000"/>
    </source>
</evidence>
<keyword evidence="4" id="KW-1185">Reference proteome</keyword>
<dbReference type="InterPro" id="IPR018764">
    <property type="entry name" value="RskA_C"/>
</dbReference>